<dbReference type="EMBL" id="JAFIRA010000022">
    <property type="protein sequence ID" value="MCJ2543177.1"/>
    <property type="molecule type" value="Genomic_DNA"/>
</dbReference>
<comment type="subcellular location">
    <subcellularLocation>
        <location evidence="9">Cell membrane</location>
        <topology evidence="9">Multi-pass membrane protein</topology>
    </subcellularLocation>
    <subcellularLocation>
        <location evidence="1">Membrane</location>
        <topology evidence="1">Multi-pass membrane protein</topology>
    </subcellularLocation>
</comment>
<evidence type="ECO:0000313" key="11">
    <source>
        <dbReference type="EMBL" id="MCJ2543177.1"/>
    </source>
</evidence>
<dbReference type="InterPro" id="IPR036739">
    <property type="entry name" value="SLC41_membr_dom_sf"/>
</dbReference>
<feature type="transmembrane region" description="Helical" evidence="9">
    <location>
        <begin position="439"/>
        <end position="457"/>
    </location>
</feature>
<comment type="function">
    <text evidence="9">Acts as a magnesium transporter.</text>
</comment>
<accession>A0ABT0CBU0</accession>
<evidence type="ECO:0000256" key="6">
    <source>
        <dbReference type="ARBA" id="ARBA00022989"/>
    </source>
</evidence>
<dbReference type="Gene3D" id="1.25.60.10">
    <property type="entry name" value="MgtE N-terminal domain-like"/>
    <property type="match status" value="1"/>
</dbReference>
<organism evidence="11 12">
    <name type="scientific">Thermostichus vulcanus str. 'Rupite'</name>
    <dbReference type="NCBI Taxonomy" id="2813851"/>
    <lineage>
        <taxon>Bacteria</taxon>
        <taxon>Bacillati</taxon>
        <taxon>Cyanobacteriota</taxon>
        <taxon>Cyanophyceae</taxon>
        <taxon>Thermostichales</taxon>
        <taxon>Thermostichaceae</taxon>
        <taxon>Thermostichus</taxon>
    </lineage>
</organism>
<feature type="transmembrane region" description="Helical" evidence="9">
    <location>
        <begin position="363"/>
        <end position="382"/>
    </location>
</feature>
<dbReference type="InterPro" id="IPR006667">
    <property type="entry name" value="SLC41_membr_dom"/>
</dbReference>
<dbReference type="Pfam" id="PF00571">
    <property type="entry name" value="CBS"/>
    <property type="match status" value="1"/>
</dbReference>
<dbReference type="Pfam" id="PF01769">
    <property type="entry name" value="MgtE"/>
    <property type="match status" value="1"/>
</dbReference>
<dbReference type="PANTHER" id="PTHR43773:SF1">
    <property type="entry name" value="MAGNESIUM TRANSPORTER MGTE"/>
    <property type="match status" value="1"/>
</dbReference>
<dbReference type="Gene3D" id="3.10.580.10">
    <property type="entry name" value="CBS-domain"/>
    <property type="match status" value="1"/>
</dbReference>
<evidence type="ECO:0000256" key="3">
    <source>
        <dbReference type="ARBA" id="ARBA00022448"/>
    </source>
</evidence>
<dbReference type="PROSITE" id="PS51371">
    <property type="entry name" value="CBS"/>
    <property type="match status" value="1"/>
</dbReference>
<keyword evidence="6 9" id="KW-1133">Transmembrane helix</keyword>
<keyword evidence="7 9" id="KW-0472">Membrane</keyword>
<dbReference type="InterPro" id="IPR006668">
    <property type="entry name" value="Mg_transptr_MgtE_intracell_dom"/>
</dbReference>
<dbReference type="Pfam" id="PF03448">
    <property type="entry name" value="MgtE_N"/>
    <property type="match status" value="1"/>
</dbReference>
<name>A0ABT0CBU0_THEVL</name>
<sequence length="459" mass="50492">MRQNILRDLLNPISLEAAKREANSAPIAELVQQLMEISPRQRVLAFRLLEKDKAIAVFEYLRAEEQADLIRTMENPEVIRLLEALPPDRRVRLFEELPAKVTKRLIANLSPAAREAVNILLGYPERSAGRLMNLRYLAVRDNITVGAALASVRDSQLGDDELDVIFVVDDQRFYRGLVRTVRLVKVDPDLPIRALLEGSDCVVRVTDRDLQAAKVLKDHDLPAVPVVDSEGRLVGDITFDDVIDLVQEEATDAALAQAGVGNLLSRDKVWSERLVKGSRWYAIRLRILFLIVTLIGGMLVGGVIETFEEVLEAVTAAAIFIPLVMDMGGNVGTQSTTVFARGLAWNHIDVQKFFPYLLREGSIGAIMGVILGTVAGIIAYFWQGAPNGIPQLGLAVGLALAVVITLGAVLGAILPWVMLKLGFDHAPGADPFITTIKDFTGLWVYFMLVGWLVGVDVEF</sequence>
<keyword evidence="4 9" id="KW-0812">Transmembrane</keyword>
<dbReference type="Proteomes" id="UP000830835">
    <property type="component" value="Unassembled WGS sequence"/>
</dbReference>
<dbReference type="SUPFAM" id="SSF54631">
    <property type="entry name" value="CBS-domain pair"/>
    <property type="match status" value="1"/>
</dbReference>
<keyword evidence="5 9" id="KW-0460">Magnesium</keyword>
<evidence type="ECO:0000256" key="7">
    <source>
        <dbReference type="ARBA" id="ARBA00023136"/>
    </source>
</evidence>
<gene>
    <name evidence="11" type="primary">mgtE</name>
    <name evidence="11" type="ORF">JX360_09700</name>
</gene>
<keyword evidence="8" id="KW-0129">CBS domain</keyword>
<evidence type="ECO:0000256" key="8">
    <source>
        <dbReference type="PROSITE-ProRule" id="PRU00703"/>
    </source>
</evidence>
<evidence type="ECO:0000256" key="1">
    <source>
        <dbReference type="ARBA" id="ARBA00004141"/>
    </source>
</evidence>
<evidence type="ECO:0000256" key="5">
    <source>
        <dbReference type="ARBA" id="ARBA00022842"/>
    </source>
</evidence>
<evidence type="ECO:0000259" key="10">
    <source>
        <dbReference type="PROSITE" id="PS51371"/>
    </source>
</evidence>
<feature type="transmembrane region" description="Helical" evidence="9">
    <location>
        <begin position="394"/>
        <end position="419"/>
    </location>
</feature>
<protein>
    <recommendedName>
        <fullName evidence="9">Magnesium transporter MgtE</fullName>
    </recommendedName>
</protein>
<evidence type="ECO:0000256" key="9">
    <source>
        <dbReference type="RuleBase" id="RU362011"/>
    </source>
</evidence>
<keyword evidence="9" id="KW-1003">Cell membrane</keyword>
<keyword evidence="3 9" id="KW-0813">Transport</keyword>
<comment type="subunit">
    <text evidence="9">Homodimer.</text>
</comment>
<dbReference type="InterPro" id="IPR006669">
    <property type="entry name" value="MgtE_transporter"/>
</dbReference>
<dbReference type="InterPro" id="IPR038076">
    <property type="entry name" value="MgtE_N_sf"/>
</dbReference>
<dbReference type="PANTHER" id="PTHR43773">
    <property type="entry name" value="MAGNESIUM TRANSPORTER MGTE"/>
    <property type="match status" value="1"/>
</dbReference>
<reference evidence="11" key="1">
    <citation type="submission" date="2021-02" db="EMBL/GenBank/DDBJ databases">
        <title>The CRISPR/cas machinery reduction and long-range gene transfer in the hot spring cyanobacterium Synechococcus.</title>
        <authorList>
            <person name="Dvorak P."/>
            <person name="Jahodarova E."/>
            <person name="Hasler P."/>
            <person name="Poulickova A."/>
        </authorList>
    </citation>
    <scope>NUCLEOTIDE SEQUENCE</scope>
    <source>
        <strain evidence="11">Rupite</strain>
    </source>
</reference>
<feature type="domain" description="CBS" evidence="10">
    <location>
        <begin position="195"/>
        <end position="253"/>
    </location>
</feature>
<dbReference type="RefSeq" id="WP_244350455.1">
    <property type="nucleotide sequence ID" value="NZ_JAFIRA010000022.1"/>
</dbReference>
<dbReference type="SUPFAM" id="SSF158791">
    <property type="entry name" value="MgtE N-terminal domain-like"/>
    <property type="match status" value="1"/>
</dbReference>
<keyword evidence="9" id="KW-0479">Metal-binding</keyword>
<comment type="caution">
    <text evidence="9">Lacks conserved residue(s) required for the propagation of feature annotation.</text>
</comment>
<comment type="caution">
    <text evidence="11">The sequence shown here is derived from an EMBL/GenBank/DDBJ whole genome shotgun (WGS) entry which is preliminary data.</text>
</comment>
<dbReference type="SMART" id="SM00924">
    <property type="entry name" value="MgtE_N"/>
    <property type="match status" value="1"/>
</dbReference>
<dbReference type="CDD" id="cd04606">
    <property type="entry name" value="CBS_pair_Mg_transporter"/>
    <property type="match status" value="1"/>
</dbReference>
<comment type="similarity">
    <text evidence="2 9">Belongs to the SLC41A transporter family.</text>
</comment>
<evidence type="ECO:0000256" key="2">
    <source>
        <dbReference type="ARBA" id="ARBA00009749"/>
    </source>
</evidence>
<feature type="transmembrane region" description="Helical" evidence="9">
    <location>
        <begin position="283"/>
        <end position="304"/>
    </location>
</feature>
<dbReference type="NCBIfam" id="TIGR00400">
    <property type="entry name" value="mgtE"/>
    <property type="match status" value="1"/>
</dbReference>
<dbReference type="InterPro" id="IPR000644">
    <property type="entry name" value="CBS_dom"/>
</dbReference>
<dbReference type="Gene3D" id="1.10.357.20">
    <property type="entry name" value="SLC41 divalent cation transporters, integral membrane domain"/>
    <property type="match status" value="1"/>
</dbReference>
<evidence type="ECO:0000313" key="12">
    <source>
        <dbReference type="Proteomes" id="UP000830835"/>
    </source>
</evidence>
<keyword evidence="12" id="KW-1185">Reference proteome</keyword>
<proteinExistence type="inferred from homology"/>
<dbReference type="InterPro" id="IPR046342">
    <property type="entry name" value="CBS_dom_sf"/>
</dbReference>
<evidence type="ECO:0000256" key="4">
    <source>
        <dbReference type="ARBA" id="ARBA00022692"/>
    </source>
</evidence>
<dbReference type="SUPFAM" id="SSF161093">
    <property type="entry name" value="MgtE membrane domain-like"/>
    <property type="match status" value="1"/>
</dbReference>